<organism evidence="3 4">
    <name type="scientific">Candidatus Mcinerneyibacterium aminivorans</name>
    <dbReference type="NCBI Taxonomy" id="2703815"/>
    <lineage>
        <taxon>Bacteria</taxon>
        <taxon>Candidatus Macinerneyibacteriota</taxon>
        <taxon>Candidatus Mcinerneyibacteria</taxon>
        <taxon>Candidatus Mcinerneyibacteriales</taxon>
        <taxon>Candidatus Mcinerneyibacteriaceae</taxon>
        <taxon>Candidatus Mcinerneyibacterium</taxon>
    </lineage>
</organism>
<keyword evidence="3" id="KW-0489">Methyltransferase</keyword>
<comment type="caution">
    <text evidence="3">The sequence shown here is derived from an EMBL/GenBank/DDBJ whole genome shotgun (WGS) entry which is preliminary data.</text>
</comment>
<sequence length="250" mass="30087">MSFYNYPELYDMFFTDKQHEKIKDFYRYVFEDKNIKTILDVSIGTANLTLPLAELGYEIAGTDLNKNMLEKAKEKFADKNIDIDLRICNFKNISSQFDKKFDCVISTGNSLPHVKNKNLKKVLKEMKNLIKKDGYIYFDLRNWDRILEKKKRFYILDPIIKENKRINYIQVWDYNDDGSIIFNIIIYHEKDNEIYDKKIFQEKYYPVKADFLVHNLEKLGFKNIKIINHIFPQIDDFEKMKWYCVIAQLS</sequence>
<feature type="domain" description="Methyltransferase" evidence="2">
    <location>
        <begin position="38"/>
        <end position="134"/>
    </location>
</feature>
<dbReference type="InterPro" id="IPR041698">
    <property type="entry name" value="Methyltransf_25"/>
</dbReference>
<dbReference type="InterPro" id="IPR029063">
    <property type="entry name" value="SAM-dependent_MTases_sf"/>
</dbReference>
<evidence type="ECO:0000256" key="1">
    <source>
        <dbReference type="ARBA" id="ARBA00022679"/>
    </source>
</evidence>
<dbReference type="Pfam" id="PF13649">
    <property type="entry name" value="Methyltransf_25"/>
    <property type="match status" value="1"/>
</dbReference>
<proteinExistence type="predicted"/>
<dbReference type="GO" id="GO:0032259">
    <property type="term" value="P:methylation"/>
    <property type="evidence" value="ECO:0007669"/>
    <property type="project" value="UniProtKB-KW"/>
</dbReference>
<accession>A0A5D0MLK6</accession>
<evidence type="ECO:0000259" key="2">
    <source>
        <dbReference type="Pfam" id="PF13649"/>
    </source>
</evidence>
<dbReference type="SUPFAM" id="SSF53335">
    <property type="entry name" value="S-adenosyl-L-methionine-dependent methyltransferases"/>
    <property type="match status" value="1"/>
</dbReference>
<dbReference type="GO" id="GO:0008168">
    <property type="term" value="F:methyltransferase activity"/>
    <property type="evidence" value="ECO:0007669"/>
    <property type="project" value="UniProtKB-KW"/>
</dbReference>
<evidence type="ECO:0000313" key="3">
    <source>
        <dbReference type="EMBL" id="TYB32138.1"/>
    </source>
</evidence>
<evidence type="ECO:0000313" key="4">
    <source>
        <dbReference type="Proteomes" id="UP000324143"/>
    </source>
</evidence>
<dbReference type="EMBL" id="VSIX01000004">
    <property type="protein sequence ID" value="TYB32138.1"/>
    <property type="molecule type" value="Genomic_DNA"/>
</dbReference>
<protein>
    <submittedName>
        <fullName evidence="3">Class I SAM-dependent methyltransferase</fullName>
    </submittedName>
</protein>
<name>A0A5D0MLK6_9BACT</name>
<dbReference type="PANTHER" id="PTHR43861">
    <property type="entry name" value="TRANS-ACONITATE 2-METHYLTRANSFERASE-RELATED"/>
    <property type="match status" value="1"/>
</dbReference>
<keyword evidence="1" id="KW-0808">Transferase</keyword>
<gene>
    <name evidence="3" type="ORF">FXF47_00715</name>
</gene>
<dbReference type="CDD" id="cd02440">
    <property type="entry name" value="AdoMet_MTases"/>
    <property type="match status" value="1"/>
</dbReference>
<dbReference type="AlphaFoldDB" id="A0A5D0MLK6"/>
<dbReference type="Proteomes" id="UP000324143">
    <property type="component" value="Unassembled WGS sequence"/>
</dbReference>
<dbReference type="Gene3D" id="3.40.50.150">
    <property type="entry name" value="Vaccinia Virus protein VP39"/>
    <property type="match status" value="1"/>
</dbReference>
<reference evidence="3" key="1">
    <citation type="submission" date="2019-08" db="EMBL/GenBank/DDBJ databases">
        <title>Genomic characterization of a novel candidate phylum (ARYD3) from a high temperature, high salinity tertiary oil reservoir in north central Oklahoma, USA.</title>
        <authorList>
            <person name="Youssef N.H."/>
            <person name="Yadav A."/>
            <person name="Elshahed M.S."/>
        </authorList>
    </citation>
    <scope>NUCLEOTIDE SEQUENCE [LARGE SCALE GENOMIC DNA]</scope>
    <source>
        <strain evidence="3">ARYD3</strain>
    </source>
</reference>
<keyword evidence="4" id="KW-1185">Reference proteome</keyword>
<dbReference type="Gene3D" id="2.20.25.110">
    <property type="entry name" value="S-adenosyl-L-methionine-dependent methyltransferases"/>
    <property type="match status" value="1"/>
</dbReference>